<sequence length="289" mass="29659">MSAHESASPRLLRSITPGWLWVPTAVALAVLAAPLVALVAATEPDALWGALAAPGARDAVLLSLTTSGVSTLICLLLGLPLAILLHRWRGPGRRAWGVAAMRLVLIVPLVLSPVVSGLALLYLWGGRGALGGLLESMGLTVAYTPAAVVIVQVFVALPFLTVAALSSVEGVDQDLELAAVNAGGSATQVLRYVTLPLAAPGIALGTLLAFARALGEYGATVTFAGSVAGATRTIPLQIDLAFNSSDPTAALGLALLLIGFYLLVIAGAAWMAWRLSRRAEPTRARADAP</sequence>
<feature type="domain" description="ABC transmembrane type-1" evidence="10">
    <location>
        <begin position="60"/>
        <end position="266"/>
    </location>
</feature>
<dbReference type="Gene3D" id="1.10.3720.10">
    <property type="entry name" value="MetI-like"/>
    <property type="match status" value="1"/>
</dbReference>
<feature type="transmembrane region" description="Helical" evidence="9">
    <location>
        <begin position="103"/>
        <end position="125"/>
    </location>
</feature>
<dbReference type="Proteomes" id="UP000625033">
    <property type="component" value="Unassembled WGS sequence"/>
</dbReference>
<evidence type="ECO:0000256" key="4">
    <source>
        <dbReference type="ARBA" id="ARBA00022692"/>
    </source>
</evidence>
<dbReference type="GO" id="GO:0015419">
    <property type="term" value="F:ABC-type sulfate transporter activity"/>
    <property type="evidence" value="ECO:0007669"/>
    <property type="project" value="InterPro"/>
</dbReference>
<evidence type="ECO:0000256" key="3">
    <source>
        <dbReference type="ARBA" id="ARBA00022448"/>
    </source>
</evidence>
<organism evidence="11 12">
    <name type="scientific">Zhihengliuella flava</name>
    <dbReference type="NCBI Taxonomy" id="1285193"/>
    <lineage>
        <taxon>Bacteria</taxon>
        <taxon>Bacillati</taxon>
        <taxon>Actinomycetota</taxon>
        <taxon>Actinomycetes</taxon>
        <taxon>Micrococcales</taxon>
        <taxon>Micrococcaceae</taxon>
        <taxon>Zhihengliuella</taxon>
    </lineage>
</organism>
<feature type="transmembrane region" description="Helical" evidence="9">
    <location>
        <begin position="20"/>
        <end position="41"/>
    </location>
</feature>
<dbReference type="PANTHER" id="PTHR30406:SF8">
    <property type="entry name" value="SULFATE TRANSPORT SYSTEM PERMEASE PROTEIN CYST"/>
    <property type="match status" value="1"/>
</dbReference>
<dbReference type="PROSITE" id="PS50928">
    <property type="entry name" value="ABC_TM1"/>
    <property type="match status" value="1"/>
</dbReference>
<name>A0A931DA83_9MICC</name>
<reference evidence="11" key="1">
    <citation type="submission" date="2020-11" db="EMBL/GenBank/DDBJ databases">
        <title>Sequencing the genomes of 1000 actinobacteria strains.</title>
        <authorList>
            <person name="Klenk H.-P."/>
        </authorList>
    </citation>
    <scope>NUCLEOTIDE SEQUENCE</scope>
    <source>
        <strain evidence="11">DSM 26152</strain>
    </source>
</reference>
<keyword evidence="6" id="KW-0764">Sulfate transport</keyword>
<comment type="subcellular location">
    <subcellularLocation>
        <location evidence="9">Cell membrane</location>
        <topology evidence="9">Multi-pass membrane protein</topology>
    </subcellularLocation>
    <subcellularLocation>
        <location evidence="1">Membrane</location>
        <topology evidence="1">Multi-pass membrane protein</topology>
    </subcellularLocation>
</comment>
<dbReference type="Pfam" id="PF00528">
    <property type="entry name" value="BPD_transp_1"/>
    <property type="match status" value="1"/>
</dbReference>
<keyword evidence="3 9" id="KW-0813">Transport</keyword>
<dbReference type="AlphaFoldDB" id="A0A931DA83"/>
<keyword evidence="4 9" id="KW-0812">Transmembrane</keyword>
<dbReference type="PANTHER" id="PTHR30406">
    <property type="entry name" value="SULFATE TRANSPORT SYSTEM PERMEASE PROTEIN"/>
    <property type="match status" value="1"/>
</dbReference>
<evidence type="ECO:0000313" key="11">
    <source>
        <dbReference type="EMBL" id="MBG6083791.1"/>
    </source>
</evidence>
<comment type="caution">
    <text evidence="11">The sequence shown here is derived from an EMBL/GenBank/DDBJ whole genome shotgun (WGS) entry which is preliminary data.</text>
</comment>
<dbReference type="CDD" id="cd06261">
    <property type="entry name" value="TM_PBP2"/>
    <property type="match status" value="1"/>
</dbReference>
<evidence type="ECO:0000259" key="10">
    <source>
        <dbReference type="PROSITE" id="PS50928"/>
    </source>
</evidence>
<accession>A0A931DA83</accession>
<comment type="function">
    <text evidence="8">Part of the ABC transporter complex CysAWTP (TC 3.A.1.6.1) involved in sulfate/thiosulfate import. Probably responsible for the translocation of the substrate across the membrane.</text>
</comment>
<keyword evidence="12" id="KW-1185">Reference proteome</keyword>
<evidence type="ECO:0000256" key="6">
    <source>
        <dbReference type="ARBA" id="ARBA00023032"/>
    </source>
</evidence>
<feature type="transmembrane region" description="Helical" evidence="9">
    <location>
        <begin position="145"/>
        <end position="168"/>
    </location>
</feature>
<comment type="similarity">
    <text evidence="9">Belongs to the binding-protein-dependent transport system permease family.</text>
</comment>
<dbReference type="RefSeq" id="WP_196835188.1">
    <property type="nucleotide sequence ID" value="NZ_JADOTZ010000001.1"/>
</dbReference>
<dbReference type="GO" id="GO:0005886">
    <property type="term" value="C:plasma membrane"/>
    <property type="evidence" value="ECO:0007669"/>
    <property type="project" value="UniProtKB-SubCell"/>
</dbReference>
<comment type="subunit">
    <text evidence="2">The complex is composed of two ATP-binding proteins (CysA), two transmembrane proteins (CysT and CysW) and a solute-binding protein (CysP).</text>
</comment>
<evidence type="ECO:0000256" key="2">
    <source>
        <dbReference type="ARBA" id="ARBA00011779"/>
    </source>
</evidence>
<feature type="transmembrane region" description="Helical" evidence="9">
    <location>
        <begin position="189"/>
        <end position="211"/>
    </location>
</feature>
<evidence type="ECO:0000256" key="5">
    <source>
        <dbReference type="ARBA" id="ARBA00022989"/>
    </source>
</evidence>
<dbReference type="InterPro" id="IPR000515">
    <property type="entry name" value="MetI-like"/>
</dbReference>
<keyword evidence="7 9" id="KW-0472">Membrane</keyword>
<dbReference type="InterPro" id="IPR005667">
    <property type="entry name" value="Sulph_transpt2"/>
</dbReference>
<protein>
    <submittedName>
        <fullName evidence="11">Molybdate transport system permease protein</fullName>
    </submittedName>
</protein>
<feature type="transmembrane region" description="Helical" evidence="9">
    <location>
        <begin position="61"/>
        <end position="83"/>
    </location>
</feature>
<dbReference type="EMBL" id="JADOTZ010000001">
    <property type="protein sequence ID" value="MBG6083791.1"/>
    <property type="molecule type" value="Genomic_DNA"/>
</dbReference>
<evidence type="ECO:0000256" key="8">
    <source>
        <dbReference type="ARBA" id="ARBA00025323"/>
    </source>
</evidence>
<keyword evidence="5 9" id="KW-1133">Transmembrane helix</keyword>
<evidence type="ECO:0000256" key="1">
    <source>
        <dbReference type="ARBA" id="ARBA00004141"/>
    </source>
</evidence>
<evidence type="ECO:0000313" key="12">
    <source>
        <dbReference type="Proteomes" id="UP000625033"/>
    </source>
</evidence>
<dbReference type="SUPFAM" id="SSF161098">
    <property type="entry name" value="MetI-like"/>
    <property type="match status" value="1"/>
</dbReference>
<dbReference type="InterPro" id="IPR035906">
    <property type="entry name" value="MetI-like_sf"/>
</dbReference>
<proteinExistence type="inferred from homology"/>
<evidence type="ECO:0000256" key="7">
    <source>
        <dbReference type="ARBA" id="ARBA00023136"/>
    </source>
</evidence>
<feature type="transmembrane region" description="Helical" evidence="9">
    <location>
        <begin position="249"/>
        <end position="273"/>
    </location>
</feature>
<evidence type="ECO:0000256" key="9">
    <source>
        <dbReference type="RuleBase" id="RU363032"/>
    </source>
</evidence>
<gene>
    <name evidence="11" type="ORF">IW252_000558</name>
</gene>